<dbReference type="Gene3D" id="3.10.28.10">
    <property type="entry name" value="Homing endonucleases"/>
    <property type="match status" value="1"/>
</dbReference>
<dbReference type="GO" id="GO:0003910">
    <property type="term" value="F:DNA ligase (ATP) activity"/>
    <property type="evidence" value="ECO:0007669"/>
    <property type="project" value="InterPro"/>
</dbReference>
<dbReference type="Gene3D" id="3.30.470.30">
    <property type="entry name" value="DNA ligase/mRNA capping enzyme"/>
    <property type="match status" value="1"/>
</dbReference>
<dbReference type="InterPro" id="IPR027434">
    <property type="entry name" value="Homing_endonucl"/>
</dbReference>
<gene>
    <name evidence="5" type="ORF">MM171B00229_0017</name>
</gene>
<dbReference type="Pfam" id="PF01068">
    <property type="entry name" value="DNA_ligase_A_M"/>
    <property type="match status" value="1"/>
</dbReference>
<feature type="domain" description="ATP-dependent DNA ligase family profile" evidence="3">
    <location>
        <begin position="606"/>
        <end position="700"/>
    </location>
</feature>
<dbReference type="InterPro" id="IPR012310">
    <property type="entry name" value="DNA_ligase_ATP-dep_cent"/>
</dbReference>
<accession>A0A6M3M9V0</accession>
<dbReference type="CDD" id="cd00081">
    <property type="entry name" value="Hint"/>
    <property type="match status" value="1"/>
</dbReference>
<dbReference type="SUPFAM" id="SSF55608">
    <property type="entry name" value="Homing endonucleases"/>
    <property type="match status" value="1"/>
</dbReference>
<dbReference type="SMART" id="SM00306">
    <property type="entry name" value="HintN"/>
    <property type="match status" value="1"/>
</dbReference>
<comment type="similarity">
    <text evidence="1">Belongs to the ATP-dependent DNA ligase family.</text>
</comment>
<dbReference type="PROSITE" id="PS50160">
    <property type="entry name" value="DNA_LIGASE_A3"/>
    <property type="match status" value="1"/>
</dbReference>
<dbReference type="GO" id="GO:0006310">
    <property type="term" value="P:DNA recombination"/>
    <property type="evidence" value="ECO:0007669"/>
    <property type="project" value="InterPro"/>
</dbReference>
<name>A0A6M3M9V0_9ZZZZ</name>
<dbReference type="SUPFAM" id="SSF56091">
    <property type="entry name" value="DNA ligase/mRNA capping enzyme, catalytic domain"/>
    <property type="match status" value="2"/>
</dbReference>
<evidence type="ECO:0000313" key="5">
    <source>
        <dbReference type="EMBL" id="QJB04601.1"/>
    </source>
</evidence>
<dbReference type="SUPFAM" id="SSF56281">
    <property type="entry name" value="Metallo-hydrolase/oxidoreductase"/>
    <property type="match status" value="1"/>
</dbReference>
<dbReference type="SUPFAM" id="SSF51294">
    <property type="entry name" value="Hedgehog/intein (Hint) domain"/>
    <property type="match status" value="1"/>
</dbReference>
<protein>
    <submittedName>
        <fullName evidence="5">Putative DNA ligase domain protein</fullName>
    </submittedName>
</protein>
<keyword evidence="2 5" id="KW-0436">Ligase</keyword>
<dbReference type="PROSITE" id="PS50819">
    <property type="entry name" value="INTEIN_ENDONUCLEASE"/>
    <property type="match status" value="1"/>
</dbReference>
<dbReference type="EMBL" id="MT143886">
    <property type="protein sequence ID" value="QJB04601.1"/>
    <property type="molecule type" value="Genomic_DNA"/>
</dbReference>
<dbReference type="InterPro" id="IPR004042">
    <property type="entry name" value="Intein_endonuc_central"/>
</dbReference>
<evidence type="ECO:0000256" key="2">
    <source>
        <dbReference type="ARBA" id="ARBA00022598"/>
    </source>
</evidence>
<organism evidence="5">
    <name type="scientific">viral metagenome</name>
    <dbReference type="NCBI Taxonomy" id="1070528"/>
    <lineage>
        <taxon>unclassified sequences</taxon>
        <taxon>metagenomes</taxon>
        <taxon>organismal metagenomes</taxon>
    </lineage>
</organism>
<evidence type="ECO:0000259" key="4">
    <source>
        <dbReference type="PROSITE" id="PS50819"/>
    </source>
</evidence>
<dbReference type="InterPro" id="IPR003587">
    <property type="entry name" value="Hint_dom_N"/>
</dbReference>
<dbReference type="Gene3D" id="2.170.16.10">
    <property type="entry name" value="Hedgehog/Intein (Hint) domain"/>
    <property type="match status" value="1"/>
</dbReference>
<dbReference type="Gene3D" id="3.60.15.10">
    <property type="entry name" value="Ribonuclease Z/Hydroxyacylglutathione hydrolase-like"/>
    <property type="match status" value="1"/>
</dbReference>
<reference evidence="5" key="1">
    <citation type="submission" date="2020-03" db="EMBL/GenBank/DDBJ databases">
        <title>The deep terrestrial virosphere.</title>
        <authorList>
            <person name="Holmfeldt K."/>
            <person name="Nilsson E."/>
            <person name="Simone D."/>
            <person name="Lopez-Fernandez M."/>
            <person name="Wu X."/>
            <person name="de Brujin I."/>
            <person name="Lundin D."/>
            <person name="Andersson A."/>
            <person name="Bertilsson S."/>
            <person name="Dopson M."/>
        </authorList>
    </citation>
    <scope>NUCLEOTIDE SEQUENCE</scope>
    <source>
        <strain evidence="5">MM171B00229</strain>
    </source>
</reference>
<dbReference type="GO" id="GO:0004519">
    <property type="term" value="F:endonuclease activity"/>
    <property type="evidence" value="ECO:0007669"/>
    <property type="project" value="InterPro"/>
</dbReference>
<sequence>MPFGEYKNHADCVKKNPQMTDPHAFCAWLERKIEGADPLVLFYMSNNDLLKAIYQLERLYTDWSDLKSSLRAPYSYGTSVQPMNLLSKQHAQEVLAKPGILKKDPDPVIIDDHRWIHMWANAIRDNKDVFLTKDQMRTLHDLYVTEFMRRGLNHQSPLKFGAFELIDARLAEVLAARESFLVDPAFINYVGSSVSDKVNPRDLDVLFRTEKREEYGSAYFESLPENLRRGQSLVWEPKGPSGPYVKGYELWAIPTKDLSIAEPEYTIQPMSPFPPPEPQRTLNRENLSQLQDGDYYVFYANGIRLTIHRKHNEVIAYDKDLEEFELPNEIYNEFLAVEDPQVFIVDGFLSSKSFLMMDMPWWRDSEHTRQPAKVRKHFLKKLEGSDHINYLEGNYFASKEDAISFLQEEAGPYLLVPGDSEYPIDGKAEWSLFEAEGVELAGEGSDAKIRELMNSGEWEGMGADARFRLMTRRKDIEPLYPFAQLKTTKKGYSAKEVFGLKSVKDLAEELFEVPNKQAVEVKVDGFRIQVHKDGNRARLFTESGHEITKQLPTIVKDVQGLPAKSLVLDAEATPYSEDLTNLGRSGAAPAFAQGAKDPVDDSRWAIHVFDILYLDGESLQNLPYEERREKLRGIELPTRDIPKNASDFKLHLWENNVEWATSASSMISLAEKVTAVSGSEGAMFKQADSKYRMSGDTPLWCLTGGSRLFTKKGLIPVKDIKVGDEILTGIGTWGIVEAISTRMAVKGEDTIYDAMTNYGIKERMTGLHRVKVLRDNHPEWVPLEDVAIGEELLFPRPQIEELLPPEINDEKLYLRTIDSYQKTIPLTKAFWRVIGFWVGDGGGASDTTKGEIRFGISKDKDFSRYEDILVVHLGINVNHYLDEKRGILHHYIYDRPFAKWLHDHFRGKWNEKIIPIWMMHLPPDWFDGFMEGYFDADGTKNEIYRKRISTSSNQLINNFLLVCMMRGTPYASEYWKPRRGKGTFRFTEIKRPLKMWGEYYCFPLLKKERVRRRYDDWLLYDIQVSEGESFTGPYLTMHNSKMKVSYEIDALIVGLKKDGSSYNYIGAIGPVQSEADTTAPLDSAKGVKFVKWKGKVYSVLGKTFNTTEKADIGDIIRVTVKDVRKIDDQVYHWFHPKVLEVREDKTKPDPINTAQTISETASKKQKLAYLVSGRFEDQSPLACCLSPWIAIEGETEWTYLSHDDAAYDTLKGMGVEALVGTGAERALLEGWRDHGLEFQLTKASTIADIRGVEVYQETVLQNDVSINPLQLKAFYTSNRSPPELHMLLSCRCATVRLKIPKKLADAYLTYPGEDGKWKYVIQFHARGLSVHADFRAQINKNTLIGWTWDVGKSLLKPMLTHISDATLEKIGLNRSQVKGMTIKEVSEKVRSSNEGRALMKDLSMRTQNLSQKQLSTLMDELWDETMQQNLDDPNSKILTQRKAAEPIEWLTYEGEVPAGAVGATKELEGQFVIMDEGTVEFGAQKSYFHEYWLNGKRIKDRRFIVRRLATKPSWGVKEAFAWMTFFTKADAMPYTISTRAVSQKWMPPKTISAIPRKVRTMIPSNLQYWRAKNNREVRDELVTQIKKGDVPLKLSGLRFSVKRVWHKGPEVRRGRAVVRYWLLLHSGGKVLDAWDFGQDVDPLKSVGATARRRKGSGFQDLLKESGEIPATHPASYTKSLPNQFDTSEEGSAIIVSDTDDLLELKLNGKQLTGRHVFVRQDPGSEMWTFTKAELPETKKALMLSGLTDGRVMHLSPPDMETKKVGNLLFISGPAIKPGEVIPMDGNPSFFTKEGIRKMWPSMQRQPIVVLHGALKGDVIGFVDKIHYDEATGWGWLDRGVIWHPLGIQMILDGTLPAFSIEVLPECVWDPEHQHEHVIGGRCVGLAVVTVGACRTCTIQDASSGSLASLGEVYKFGLNAERFIHNAYWKFQQSTQEIADSMGMPRSTLESWMKKTGVPRRDYLEARRLRALNEKEIVRLGGRASITALGTGAFEDAGNDGLSRRNFTSTLFSIGLEHLLVNAPKGINSMLGVVAAKPKHVLLERMDEHALAGLHELRPFKPNVFAARETWIYLKNHYRQLSGEKGTFEEIYDFPRYVIKDQAFSLNDNFIVKPVEVKPGKTLGFKLSLGDRVIWHCSDILTMPDKMLSDVDIYIGDGTSQPSHARLEEQIQWAQDAGVKAIYFTQIGHIGSHDELNASLQKIASNAQALHDGAKIDMGGDSPGAIHSKATVEHLLSGGKVALVRKKPYEHLAKTTVLFGDEENVYGLYIEGYPEGPYSAAKVKTELFEEHGLDESEWKKELGDADTVWVYHPRVLKVFPAPRGYAAKDVIGPYGYNISLDP</sequence>
<dbReference type="GO" id="GO:0006281">
    <property type="term" value="P:DNA repair"/>
    <property type="evidence" value="ECO:0007669"/>
    <property type="project" value="InterPro"/>
</dbReference>
<dbReference type="PANTHER" id="PTHR45674">
    <property type="entry name" value="DNA LIGASE 1/3 FAMILY MEMBER"/>
    <property type="match status" value="1"/>
</dbReference>
<dbReference type="InterPro" id="IPR050191">
    <property type="entry name" value="ATP-dep_DNA_ligase"/>
</dbReference>
<proteinExistence type="inferred from homology"/>
<feature type="domain" description="DOD-type homing endonuclease" evidence="4">
    <location>
        <begin position="833"/>
        <end position="968"/>
    </location>
</feature>
<dbReference type="PANTHER" id="PTHR45674:SF4">
    <property type="entry name" value="DNA LIGASE 1"/>
    <property type="match status" value="1"/>
</dbReference>
<evidence type="ECO:0000256" key="1">
    <source>
        <dbReference type="ARBA" id="ARBA00007572"/>
    </source>
</evidence>
<dbReference type="GO" id="GO:0005524">
    <property type="term" value="F:ATP binding"/>
    <property type="evidence" value="ECO:0007669"/>
    <property type="project" value="InterPro"/>
</dbReference>
<dbReference type="InterPro" id="IPR036866">
    <property type="entry name" value="RibonucZ/Hydroxyglut_hydro"/>
</dbReference>
<evidence type="ECO:0000259" key="3">
    <source>
        <dbReference type="PROSITE" id="PS50160"/>
    </source>
</evidence>
<dbReference type="InterPro" id="IPR036844">
    <property type="entry name" value="Hint_dom_sf"/>
</dbReference>